<dbReference type="AlphaFoldDB" id="A0A1S4BX98"/>
<dbReference type="CDD" id="cd14066">
    <property type="entry name" value="STKc_IRAK"/>
    <property type="match status" value="1"/>
</dbReference>
<evidence type="ECO:0000256" key="9">
    <source>
        <dbReference type="ARBA" id="ARBA00023170"/>
    </source>
</evidence>
<dbReference type="InterPro" id="IPR024171">
    <property type="entry name" value="SRK-like_kinase"/>
</dbReference>
<dbReference type="PROSITE" id="PS00108">
    <property type="entry name" value="PROTEIN_KINASE_ST"/>
    <property type="match status" value="1"/>
</dbReference>
<dbReference type="InterPro" id="IPR000858">
    <property type="entry name" value="S_locus_glycoprot_dom"/>
</dbReference>
<evidence type="ECO:0000256" key="7">
    <source>
        <dbReference type="ARBA" id="ARBA00022840"/>
    </source>
</evidence>
<evidence type="ECO:0000256" key="6">
    <source>
        <dbReference type="ARBA" id="ARBA00022777"/>
    </source>
</evidence>
<evidence type="ECO:0000256" key="13">
    <source>
        <dbReference type="PIRNR" id="PIRNR000641"/>
    </source>
</evidence>
<dbReference type="CDD" id="cd00028">
    <property type="entry name" value="B_lectin"/>
    <property type="match status" value="1"/>
</dbReference>
<dbReference type="Pfam" id="PF07714">
    <property type="entry name" value="PK_Tyr_Ser-Thr"/>
    <property type="match status" value="1"/>
</dbReference>
<evidence type="ECO:0000256" key="3">
    <source>
        <dbReference type="ARBA" id="ARBA00022679"/>
    </source>
</evidence>
<keyword evidence="9" id="KW-0675">Receptor</keyword>
<dbReference type="GO" id="GO:0006955">
    <property type="term" value="P:immune response"/>
    <property type="evidence" value="ECO:0000318"/>
    <property type="project" value="GO_Central"/>
</dbReference>
<dbReference type="Pfam" id="PF00954">
    <property type="entry name" value="S_locus_glycop"/>
    <property type="match status" value="1"/>
</dbReference>
<dbReference type="SMART" id="SM00220">
    <property type="entry name" value="S_TKc"/>
    <property type="match status" value="1"/>
</dbReference>
<dbReference type="InterPro" id="IPR008271">
    <property type="entry name" value="Ser/Thr_kinase_AS"/>
</dbReference>
<dbReference type="GO" id="GO:0048544">
    <property type="term" value="P:recognition of pollen"/>
    <property type="evidence" value="ECO:0007669"/>
    <property type="project" value="InterPro"/>
</dbReference>
<evidence type="ECO:0000256" key="10">
    <source>
        <dbReference type="ARBA" id="ARBA00023180"/>
    </source>
</evidence>
<keyword evidence="10" id="KW-0325">Glycoprotein</keyword>
<dbReference type="Pfam" id="PF08276">
    <property type="entry name" value="PAN_2"/>
    <property type="match status" value="1"/>
</dbReference>
<dbReference type="GO" id="GO:0005886">
    <property type="term" value="C:plasma membrane"/>
    <property type="evidence" value="ECO:0000318"/>
    <property type="project" value="GO_Central"/>
</dbReference>
<dbReference type="PROSITE" id="PS50011">
    <property type="entry name" value="PROTEIN_KINASE_DOM"/>
    <property type="match status" value="1"/>
</dbReference>
<evidence type="ECO:0000313" key="15">
    <source>
        <dbReference type="RefSeq" id="XP_016493473.1"/>
    </source>
</evidence>
<dbReference type="CDD" id="cd01098">
    <property type="entry name" value="PAN_AP_plant"/>
    <property type="match status" value="1"/>
</dbReference>
<dbReference type="Proteomes" id="UP000790787">
    <property type="component" value="Chromosome 2"/>
</dbReference>
<comment type="similarity">
    <text evidence="13">Belongs to the protein kinase superfamily. Ser/Thr protein kinase family.</text>
</comment>
<dbReference type="InterPro" id="IPR003609">
    <property type="entry name" value="Pan_app"/>
</dbReference>
<dbReference type="SUPFAM" id="SSF56112">
    <property type="entry name" value="Protein kinase-like (PK-like)"/>
    <property type="match status" value="1"/>
</dbReference>
<dbReference type="FunFam" id="3.30.200.20:FF:000195">
    <property type="entry name" value="G-type lectin S-receptor-like serine/threonine-protein kinase"/>
    <property type="match status" value="1"/>
</dbReference>
<name>A0A1S4BX98_TOBAC</name>
<dbReference type="PIRSF" id="PIRSF000641">
    <property type="entry name" value="SRK"/>
    <property type="match status" value="1"/>
</dbReference>
<evidence type="ECO:0000256" key="8">
    <source>
        <dbReference type="ARBA" id="ARBA00023157"/>
    </source>
</evidence>
<dbReference type="Gene3D" id="2.90.10.10">
    <property type="entry name" value="Bulb-type lectin domain"/>
    <property type="match status" value="1"/>
</dbReference>
<dbReference type="GeneID" id="107812816"/>
<dbReference type="Pfam" id="PF01453">
    <property type="entry name" value="B_lectin"/>
    <property type="match status" value="1"/>
</dbReference>
<keyword evidence="6 13" id="KW-0418">Kinase</keyword>
<evidence type="ECO:0000313" key="14">
    <source>
        <dbReference type="Proteomes" id="UP000790787"/>
    </source>
</evidence>
<keyword evidence="8" id="KW-1015">Disulfide bond</keyword>
<gene>
    <name evidence="15" type="primary">LOC107812816</name>
</gene>
<dbReference type="Gene3D" id="1.10.510.10">
    <property type="entry name" value="Transferase(Phosphotransferase) domain 1"/>
    <property type="match status" value="1"/>
</dbReference>
<evidence type="ECO:0000256" key="5">
    <source>
        <dbReference type="ARBA" id="ARBA00022741"/>
    </source>
</evidence>
<evidence type="ECO:0000256" key="1">
    <source>
        <dbReference type="ARBA" id="ARBA00022527"/>
    </source>
</evidence>
<keyword evidence="2" id="KW-0597">Phosphoprotein</keyword>
<accession>A0A1S4BX98</accession>
<keyword evidence="3 13" id="KW-0808">Transferase</keyword>
<dbReference type="PaxDb" id="4097-A0A1S4BX98"/>
<dbReference type="GO" id="GO:0004674">
    <property type="term" value="F:protein serine/threonine kinase activity"/>
    <property type="evidence" value="ECO:0000318"/>
    <property type="project" value="GO_Central"/>
</dbReference>
<dbReference type="SMART" id="SM00473">
    <property type="entry name" value="PAN_AP"/>
    <property type="match status" value="1"/>
</dbReference>
<dbReference type="SUPFAM" id="SSF51110">
    <property type="entry name" value="alpha-D-mannose-specific plant lectins"/>
    <property type="match status" value="1"/>
</dbReference>
<keyword evidence="14" id="KW-1185">Reference proteome</keyword>
<dbReference type="PROSITE" id="PS50948">
    <property type="entry name" value="PAN"/>
    <property type="match status" value="1"/>
</dbReference>
<keyword evidence="1 13" id="KW-0723">Serine/threonine-protein kinase</keyword>
<dbReference type="Gene3D" id="3.30.200.20">
    <property type="entry name" value="Phosphorylase Kinase, domain 1"/>
    <property type="match status" value="1"/>
</dbReference>
<dbReference type="InterPro" id="IPR036426">
    <property type="entry name" value="Bulb-type_lectin_dom_sf"/>
</dbReference>
<dbReference type="FunFam" id="1.10.510.10:FF:000060">
    <property type="entry name" value="G-type lectin S-receptor-like serine/threonine-protein kinase"/>
    <property type="match status" value="1"/>
</dbReference>
<dbReference type="PROSITE" id="PS50927">
    <property type="entry name" value="BULB_LECTIN"/>
    <property type="match status" value="1"/>
</dbReference>
<dbReference type="InterPro" id="IPR001245">
    <property type="entry name" value="Ser-Thr/Tyr_kinase_cat_dom"/>
</dbReference>
<dbReference type="GO" id="GO:0005524">
    <property type="term" value="F:ATP binding"/>
    <property type="evidence" value="ECO:0007669"/>
    <property type="project" value="UniProtKB-KW"/>
</dbReference>
<dbReference type="KEGG" id="nta:107812816"/>
<evidence type="ECO:0000256" key="11">
    <source>
        <dbReference type="ARBA" id="ARBA00047899"/>
    </source>
</evidence>
<comment type="catalytic activity">
    <reaction evidence="12 13">
        <text>L-seryl-[protein] + ATP = O-phospho-L-seryl-[protein] + ADP + H(+)</text>
        <dbReference type="Rhea" id="RHEA:17989"/>
        <dbReference type="Rhea" id="RHEA-COMP:9863"/>
        <dbReference type="Rhea" id="RHEA-COMP:11604"/>
        <dbReference type="ChEBI" id="CHEBI:15378"/>
        <dbReference type="ChEBI" id="CHEBI:29999"/>
        <dbReference type="ChEBI" id="CHEBI:30616"/>
        <dbReference type="ChEBI" id="CHEBI:83421"/>
        <dbReference type="ChEBI" id="CHEBI:456216"/>
        <dbReference type="EC" id="2.7.11.1"/>
    </reaction>
</comment>
<sequence>MKKASLKERFYQFLLMYLYSIHHSYGATDTITATYFLKDGGANIASAGETFEMGFFSPGNSKLRYVGIWYKNISVRTVVWVANREAPLTSGSGILKVIEPGLLVLLNGTDNVVWSTNTSRSAQNSIAQLLDSGNLVVKEAGGGNFLWQSFDHPTDTLLPGMKLGWNFVTDREVYLSSWKNGEDPAPGDFTYHCDPSGYPQNFLKKGNNVVYRSGPWNGLRFSGATSSRDSPLYTFGIFSSKTEVYFTYKLLSSVITRLILNHNGDLQRWTWGDRKQDWGPYLSIPTDNCDVYKLCGAYGSCNSVNSPVCGCLDKFVPKHNESWQKADWSAGCVRRTELNCLKGDVFLKYSHVKLPDTRNSLSNVTMTLEECKNICSKNCSCMAYSNLDIRNGGSGCLLWFNDLLDIRQLSNEGQDIYIRMAASELVADSREKSDGKIRKILLWILPLSVGVILVILIVLICQRRRKKALNIIKKGKCGRNGNFKMDYNSGSCTEEFEIPLFDLSTITKATNNFSAKRKIGEGGFGPVYKGILEQGQEVAVKRLSKTSAQGEDEFKNEVVYIAKLQHRNLVKILGCCIEGGEKMLILEYLPNGSLDSFIFGDRQSMVLDWPKRFHIINGIARGLVYLHQDSPLKIIHRDLKANNILLDNDMNPKISDFGIARISEEDEIGAMTNRVIGTYGYLSPEYALHGEYSVKSDVFSFGILVLEIVSGKSNRRFSPPDLSLNLLGYAWELYKEGRSIELLDEHLCDSCLTPEVERSIRVGLLCVQQRPEDRPSMSSVVLMLNNEGPLPRVKQPGFYVEEDAQYVELFSSQYAHTI</sequence>
<dbReference type="FunFam" id="2.90.10.10:FF:000004">
    <property type="entry name" value="G-type lectin S-receptor-like serine/threonine-protein kinase"/>
    <property type="match status" value="1"/>
</dbReference>
<keyword evidence="5 13" id="KW-0547">Nucleotide-binding</keyword>
<evidence type="ECO:0000256" key="4">
    <source>
        <dbReference type="ARBA" id="ARBA00022729"/>
    </source>
</evidence>
<evidence type="ECO:0000256" key="12">
    <source>
        <dbReference type="ARBA" id="ARBA00048679"/>
    </source>
</evidence>
<dbReference type="SMART" id="SM00108">
    <property type="entry name" value="B_lectin"/>
    <property type="match status" value="1"/>
</dbReference>
<comment type="catalytic activity">
    <reaction evidence="11 13">
        <text>L-threonyl-[protein] + ATP = O-phospho-L-threonyl-[protein] + ADP + H(+)</text>
        <dbReference type="Rhea" id="RHEA:46608"/>
        <dbReference type="Rhea" id="RHEA-COMP:11060"/>
        <dbReference type="Rhea" id="RHEA-COMP:11605"/>
        <dbReference type="ChEBI" id="CHEBI:15378"/>
        <dbReference type="ChEBI" id="CHEBI:30013"/>
        <dbReference type="ChEBI" id="CHEBI:30616"/>
        <dbReference type="ChEBI" id="CHEBI:61977"/>
        <dbReference type="ChEBI" id="CHEBI:456216"/>
        <dbReference type="EC" id="2.7.11.1"/>
    </reaction>
</comment>
<dbReference type="InterPro" id="IPR000719">
    <property type="entry name" value="Prot_kinase_dom"/>
</dbReference>
<reference evidence="15" key="2">
    <citation type="submission" date="2025-08" db="UniProtKB">
        <authorList>
            <consortium name="RefSeq"/>
        </authorList>
    </citation>
    <scope>IDENTIFICATION</scope>
</reference>
<dbReference type="OrthoDB" id="785331at2759"/>
<dbReference type="SMR" id="A0A1S4BX98"/>
<dbReference type="FunFam" id="3.50.4.10:FF:000002">
    <property type="entry name" value="G-type lectin S-receptor-like serine/threonine-protein kinase"/>
    <property type="match status" value="1"/>
</dbReference>
<organism evidence="14 15">
    <name type="scientific">Nicotiana tabacum</name>
    <name type="common">Common tobacco</name>
    <dbReference type="NCBI Taxonomy" id="4097"/>
    <lineage>
        <taxon>Eukaryota</taxon>
        <taxon>Viridiplantae</taxon>
        <taxon>Streptophyta</taxon>
        <taxon>Embryophyta</taxon>
        <taxon>Tracheophyta</taxon>
        <taxon>Spermatophyta</taxon>
        <taxon>Magnoliopsida</taxon>
        <taxon>eudicotyledons</taxon>
        <taxon>Gunneridae</taxon>
        <taxon>Pentapetalae</taxon>
        <taxon>asterids</taxon>
        <taxon>lamiids</taxon>
        <taxon>Solanales</taxon>
        <taxon>Solanaceae</taxon>
        <taxon>Nicotianoideae</taxon>
        <taxon>Nicotianeae</taxon>
        <taxon>Nicotiana</taxon>
    </lineage>
</organism>
<dbReference type="EC" id="2.7.11.1" evidence="13"/>
<dbReference type="InterPro" id="IPR001480">
    <property type="entry name" value="Bulb-type_lectin_dom"/>
</dbReference>
<dbReference type="PANTHER" id="PTHR32444:SF183">
    <property type="entry name" value="APPLE DOMAIN-CONTAINING PROTEIN"/>
    <property type="match status" value="1"/>
</dbReference>
<evidence type="ECO:0000256" key="2">
    <source>
        <dbReference type="ARBA" id="ARBA00022553"/>
    </source>
</evidence>
<dbReference type="PANTHER" id="PTHR32444">
    <property type="entry name" value="BULB-TYPE LECTIN DOMAIN-CONTAINING PROTEIN"/>
    <property type="match status" value="1"/>
</dbReference>
<dbReference type="Gene3D" id="3.50.4.10">
    <property type="entry name" value="Hepatocyte Growth Factor"/>
    <property type="match status" value="1"/>
</dbReference>
<dbReference type="GO" id="GO:0106310">
    <property type="term" value="F:protein serine kinase activity"/>
    <property type="evidence" value="ECO:0007669"/>
    <property type="project" value="RHEA"/>
</dbReference>
<reference evidence="14" key="1">
    <citation type="journal article" date="2014" name="Nat. Commun.">
        <title>The tobacco genome sequence and its comparison with those of tomato and potato.</title>
        <authorList>
            <person name="Sierro N."/>
            <person name="Battey J.N."/>
            <person name="Ouadi S."/>
            <person name="Bakaher N."/>
            <person name="Bovet L."/>
            <person name="Willig A."/>
            <person name="Goepfert S."/>
            <person name="Peitsch M.C."/>
            <person name="Ivanov N.V."/>
        </authorList>
    </citation>
    <scope>NUCLEOTIDE SEQUENCE [LARGE SCALE GENOMIC DNA]</scope>
</reference>
<keyword evidence="4" id="KW-0732">Signal</keyword>
<keyword evidence="7 13" id="KW-0067">ATP-binding</keyword>
<protein>
    <recommendedName>
        <fullName evidence="13">Receptor-like serine/threonine-protein kinase</fullName>
        <ecNumber evidence="13">2.7.11.1</ecNumber>
    </recommendedName>
</protein>
<dbReference type="RefSeq" id="XP_016493473.1">
    <property type="nucleotide sequence ID" value="XM_016637987.1"/>
</dbReference>
<dbReference type="GO" id="GO:0007165">
    <property type="term" value="P:signal transduction"/>
    <property type="evidence" value="ECO:0000318"/>
    <property type="project" value="GO_Central"/>
</dbReference>
<proteinExistence type="inferred from homology"/>
<dbReference type="InterPro" id="IPR011009">
    <property type="entry name" value="Kinase-like_dom_sf"/>
</dbReference>